<gene>
    <name evidence="2" type="ORF">CUS_6082</name>
</gene>
<sequence>MRENFTFRLSAAYRFVFALIMSLLIAVTPYWVGMATDEMMFAILAGVVALGLTIVLAVVMNDMPCSFEAGENEVTFKVLWFRRVIRYEDITDIEVTQEYSDPFYTRERPYYREDIVFKTKTGDISYWRKMDIELYDTVSDPSSLQKQLEDGAFVKLKKYILARKA</sequence>
<keyword evidence="1" id="KW-1133">Transmembrane helix</keyword>
<accession>E9SD66</accession>
<dbReference type="Proteomes" id="UP000004259">
    <property type="component" value="Unassembled WGS sequence"/>
</dbReference>
<protein>
    <submittedName>
        <fullName evidence="2">Uncharacterized protein</fullName>
    </submittedName>
</protein>
<comment type="caution">
    <text evidence="2">The sequence shown here is derived from an EMBL/GenBank/DDBJ whole genome shotgun (WGS) entry which is preliminary data.</text>
</comment>
<organism evidence="2 3">
    <name type="scientific">Ruminococcus albus 8</name>
    <dbReference type="NCBI Taxonomy" id="246199"/>
    <lineage>
        <taxon>Bacteria</taxon>
        <taxon>Bacillati</taxon>
        <taxon>Bacillota</taxon>
        <taxon>Clostridia</taxon>
        <taxon>Eubacteriales</taxon>
        <taxon>Oscillospiraceae</taxon>
        <taxon>Ruminococcus</taxon>
    </lineage>
</organism>
<dbReference type="AlphaFoldDB" id="E9SD66"/>
<evidence type="ECO:0000256" key="1">
    <source>
        <dbReference type="SAM" id="Phobius"/>
    </source>
</evidence>
<name>E9SD66_RUMAL</name>
<dbReference type="RefSeq" id="WP_002850088.1">
    <property type="nucleotide sequence ID" value="NZ_ADKM02000086.1"/>
</dbReference>
<reference evidence="2 3" key="1">
    <citation type="submission" date="2011-02" db="EMBL/GenBank/DDBJ databases">
        <authorList>
            <person name="Nelson K.E."/>
            <person name="Sutton G."/>
            <person name="Torralba M."/>
            <person name="Durkin S."/>
            <person name="Harkins D."/>
            <person name="Montgomery R."/>
            <person name="Ziemer C."/>
            <person name="Klaassens E."/>
            <person name="Ocuiv P."/>
            <person name="Morrison M."/>
        </authorList>
    </citation>
    <scope>NUCLEOTIDE SEQUENCE [LARGE SCALE GENOMIC DNA]</scope>
    <source>
        <strain evidence="2 3">8</strain>
    </source>
</reference>
<feature type="transmembrane region" description="Helical" evidence="1">
    <location>
        <begin position="39"/>
        <end position="59"/>
    </location>
</feature>
<evidence type="ECO:0000313" key="3">
    <source>
        <dbReference type="Proteomes" id="UP000004259"/>
    </source>
</evidence>
<keyword evidence="3" id="KW-1185">Reference proteome</keyword>
<dbReference type="STRING" id="246199.CUS_6082"/>
<feature type="transmembrane region" description="Helical" evidence="1">
    <location>
        <begin position="12"/>
        <end position="33"/>
    </location>
</feature>
<proteinExistence type="predicted"/>
<dbReference type="EMBL" id="ADKM02000086">
    <property type="protein sequence ID" value="EGC02755.1"/>
    <property type="molecule type" value="Genomic_DNA"/>
</dbReference>
<evidence type="ECO:0000313" key="2">
    <source>
        <dbReference type="EMBL" id="EGC02755.1"/>
    </source>
</evidence>
<keyword evidence="1" id="KW-0812">Transmembrane</keyword>
<keyword evidence="1" id="KW-0472">Membrane</keyword>